<accession>A0ABQ3R276</accession>
<evidence type="ECO:0000313" key="3">
    <source>
        <dbReference type="Proteomes" id="UP001050808"/>
    </source>
</evidence>
<dbReference type="EMBL" id="BNDY01000021">
    <property type="protein sequence ID" value="GHI43605.1"/>
    <property type="molecule type" value="Genomic_DNA"/>
</dbReference>
<proteinExistence type="predicted"/>
<evidence type="ECO:0000313" key="2">
    <source>
        <dbReference type="EMBL" id="GHI43605.1"/>
    </source>
</evidence>
<evidence type="ECO:0000256" key="1">
    <source>
        <dbReference type="SAM" id="MobiDB-lite"/>
    </source>
</evidence>
<protein>
    <submittedName>
        <fullName evidence="2">Uncharacterized protein</fullName>
    </submittedName>
</protein>
<keyword evidence="3" id="KW-1185">Reference proteome</keyword>
<organism evidence="2 3">
    <name type="scientific">Streptomyces violascens</name>
    <dbReference type="NCBI Taxonomy" id="67381"/>
    <lineage>
        <taxon>Bacteria</taxon>
        <taxon>Bacillati</taxon>
        <taxon>Actinomycetota</taxon>
        <taxon>Actinomycetes</taxon>
        <taxon>Kitasatosporales</taxon>
        <taxon>Streptomycetaceae</taxon>
        <taxon>Streptomyces</taxon>
    </lineage>
</organism>
<name>A0ABQ3R276_9ACTN</name>
<gene>
    <name evidence="2" type="ORF">Sviol_80130</name>
</gene>
<dbReference type="Proteomes" id="UP001050808">
    <property type="component" value="Unassembled WGS sequence"/>
</dbReference>
<feature type="region of interest" description="Disordered" evidence="1">
    <location>
        <begin position="1"/>
        <end position="37"/>
    </location>
</feature>
<feature type="compositionally biased region" description="Basic and acidic residues" evidence="1">
    <location>
        <begin position="17"/>
        <end position="37"/>
    </location>
</feature>
<comment type="caution">
    <text evidence="2">The sequence shown here is derived from an EMBL/GenBank/DDBJ whole genome shotgun (WGS) entry which is preliminary data.</text>
</comment>
<reference evidence="2" key="1">
    <citation type="submission" date="2024-05" db="EMBL/GenBank/DDBJ databases">
        <title>Whole genome shotgun sequence of Streptomyces violascens NBRC 12920.</title>
        <authorList>
            <person name="Komaki H."/>
            <person name="Tamura T."/>
        </authorList>
    </citation>
    <scope>NUCLEOTIDE SEQUENCE</scope>
    <source>
        <strain evidence="2">NBRC 12920</strain>
    </source>
</reference>
<sequence length="92" mass="9655">MVVGLGEQTEEGPLGGHADRGERLGGERLGLDGADPRHAYRPAFTEKAGDVAVVLVDGGASSAVKALLWGIEVPPTVACDRHRSVVQTRVIR</sequence>